<dbReference type="SUPFAM" id="SSF52172">
    <property type="entry name" value="CheY-like"/>
    <property type="match status" value="1"/>
</dbReference>
<dbReference type="Gene3D" id="3.40.50.2300">
    <property type="match status" value="1"/>
</dbReference>
<dbReference type="AlphaFoldDB" id="A0A955E090"/>
<protein>
    <submittedName>
        <fullName evidence="3">Response regulator</fullName>
    </submittedName>
</protein>
<evidence type="ECO:0000313" key="3">
    <source>
        <dbReference type="EMBL" id="MCA9302302.1"/>
    </source>
</evidence>
<dbReference type="EMBL" id="JAGQNY010000011">
    <property type="protein sequence ID" value="MCA9302302.1"/>
    <property type="molecule type" value="Genomic_DNA"/>
</dbReference>
<proteinExistence type="predicted"/>
<sequence>LRAGSWDLLLLDLMLPKIDGIEILQQLVNEGLLEGRSVIMLTNLGSDELVNKCSVLGAKEFLIKSDIDPKVLVEAVGKALSK</sequence>
<feature type="non-terminal residue" evidence="3">
    <location>
        <position position="1"/>
    </location>
</feature>
<evidence type="ECO:0000256" key="1">
    <source>
        <dbReference type="PROSITE-ProRule" id="PRU00169"/>
    </source>
</evidence>
<dbReference type="InterPro" id="IPR011006">
    <property type="entry name" value="CheY-like_superfamily"/>
</dbReference>
<gene>
    <name evidence="3" type="ORF">KDA10_03025</name>
</gene>
<evidence type="ECO:0000259" key="2">
    <source>
        <dbReference type="PROSITE" id="PS50110"/>
    </source>
</evidence>
<dbReference type="GO" id="GO:0000160">
    <property type="term" value="P:phosphorelay signal transduction system"/>
    <property type="evidence" value="ECO:0007669"/>
    <property type="project" value="InterPro"/>
</dbReference>
<keyword evidence="1" id="KW-0597">Phosphoprotein</keyword>
<dbReference type="PROSITE" id="PS50110">
    <property type="entry name" value="RESPONSE_REGULATORY"/>
    <property type="match status" value="1"/>
</dbReference>
<accession>A0A955E090</accession>
<evidence type="ECO:0000313" key="4">
    <source>
        <dbReference type="Proteomes" id="UP000714817"/>
    </source>
</evidence>
<dbReference type="InterPro" id="IPR001789">
    <property type="entry name" value="Sig_transdc_resp-reg_receiver"/>
</dbReference>
<feature type="modified residue" description="4-aspartylphosphate" evidence="1">
    <location>
        <position position="12"/>
    </location>
</feature>
<dbReference type="Proteomes" id="UP000714817">
    <property type="component" value="Unassembled WGS sequence"/>
</dbReference>
<dbReference type="Pfam" id="PF00072">
    <property type="entry name" value="Response_reg"/>
    <property type="match status" value="1"/>
</dbReference>
<name>A0A955E090_UNCKA</name>
<comment type="caution">
    <text evidence="3">The sequence shown here is derived from an EMBL/GenBank/DDBJ whole genome shotgun (WGS) entry which is preliminary data.</text>
</comment>
<feature type="domain" description="Response regulatory" evidence="2">
    <location>
        <begin position="1"/>
        <end position="79"/>
    </location>
</feature>
<reference evidence="3" key="1">
    <citation type="submission" date="2020-04" db="EMBL/GenBank/DDBJ databases">
        <authorList>
            <person name="Zhang T."/>
        </authorList>
    </citation>
    <scope>NUCLEOTIDE SEQUENCE</scope>
    <source>
        <strain evidence="3">HKST-UBA80</strain>
    </source>
</reference>
<reference evidence="3" key="2">
    <citation type="journal article" date="2021" name="Microbiome">
        <title>Successional dynamics and alternative stable states in a saline activated sludge microbial community over 9 years.</title>
        <authorList>
            <person name="Wang Y."/>
            <person name="Ye J."/>
            <person name="Ju F."/>
            <person name="Liu L."/>
            <person name="Boyd J.A."/>
            <person name="Deng Y."/>
            <person name="Parks D.H."/>
            <person name="Jiang X."/>
            <person name="Yin X."/>
            <person name="Woodcroft B.J."/>
            <person name="Tyson G.W."/>
            <person name="Hugenholtz P."/>
            <person name="Polz M.F."/>
            <person name="Zhang T."/>
        </authorList>
    </citation>
    <scope>NUCLEOTIDE SEQUENCE</scope>
    <source>
        <strain evidence="3">HKST-UBA80</strain>
    </source>
</reference>
<organism evidence="3 4">
    <name type="scientific">candidate division WWE3 bacterium</name>
    <dbReference type="NCBI Taxonomy" id="2053526"/>
    <lineage>
        <taxon>Bacteria</taxon>
        <taxon>Katanobacteria</taxon>
    </lineage>
</organism>